<feature type="compositionally biased region" description="Basic and acidic residues" evidence="1">
    <location>
        <begin position="334"/>
        <end position="345"/>
    </location>
</feature>
<dbReference type="OrthoDB" id="3203159at2759"/>
<feature type="region of interest" description="Disordered" evidence="1">
    <location>
        <begin position="1"/>
        <end position="29"/>
    </location>
</feature>
<feature type="compositionally biased region" description="Basic and acidic residues" evidence="1">
    <location>
        <begin position="1"/>
        <end position="12"/>
    </location>
</feature>
<name>A0A9P5NM04_GYMJU</name>
<feature type="compositionally biased region" description="Basic and acidic residues" evidence="1">
    <location>
        <begin position="258"/>
        <end position="280"/>
    </location>
</feature>
<evidence type="ECO:0000256" key="1">
    <source>
        <dbReference type="SAM" id="MobiDB-lite"/>
    </source>
</evidence>
<dbReference type="Proteomes" id="UP000724874">
    <property type="component" value="Unassembled WGS sequence"/>
</dbReference>
<organism evidence="2 3">
    <name type="scientific">Gymnopilus junonius</name>
    <name type="common">Spectacular rustgill mushroom</name>
    <name type="synonym">Gymnopilus spectabilis subsp. junonius</name>
    <dbReference type="NCBI Taxonomy" id="109634"/>
    <lineage>
        <taxon>Eukaryota</taxon>
        <taxon>Fungi</taxon>
        <taxon>Dikarya</taxon>
        <taxon>Basidiomycota</taxon>
        <taxon>Agaricomycotina</taxon>
        <taxon>Agaricomycetes</taxon>
        <taxon>Agaricomycetidae</taxon>
        <taxon>Agaricales</taxon>
        <taxon>Agaricineae</taxon>
        <taxon>Hymenogastraceae</taxon>
        <taxon>Gymnopilus</taxon>
    </lineage>
</organism>
<accession>A0A9P5NM04</accession>
<dbReference type="AlphaFoldDB" id="A0A9P5NM04"/>
<dbReference type="EMBL" id="JADNYJ010000051">
    <property type="protein sequence ID" value="KAF8899748.1"/>
    <property type="molecule type" value="Genomic_DNA"/>
</dbReference>
<comment type="caution">
    <text evidence="2">The sequence shown here is derived from an EMBL/GenBank/DDBJ whole genome shotgun (WGS) entry which is preliminary data.</text>
</comment>
<gene>
    <name evidence="2" type="ORF">CPB84DRAFT_1825226</name>
</gene>
<evidence type="ECO:0000313" key="2">
    <source>
        <dbReference type="EMBL" id="KAF8899748.1"/>
    </source>
</evidence>
<evidence type="ECO:0000313" key="3">
    <source>
        <dbReference type="Proteomes" id="UP000724874"/>
    </source>
</evidence>
<reference evidence="2" key="1">
    <citation type="submission" date="2020-11" db="EMBL/GenBank/DDBJ databases">
        <authorList>
            <consortium name="DOE Joint Genome Institute"/>
            <person name="Ahrendt S."/>
            <person name="Riley R."/>
            <person name="Andreopoulos W."/>
            <person name="LaButti K."/>
            <person name="Pangilinan J."/>
            <person name="Ruiz-duenas F.J."/>
            <person name="Barrasa J.M."/>
            <person name="Sanchez-Garcia M."/>
            <person name="Camarero S."/>
            <person name="Miyauchi S."/>
            <person name="Serrano A."/>
            <person name="Linde D."/>
            <person name="Babiker R."/>
            <person name="Drula E."/>
            <person name="Ayuso-Fernandez I."/>
            <person name="Pacheco R."/>
            <person name="Padilla G."/>
            <person name="Ferreira P."/>
            <person name="Barriuso J."/>
            <person name="Kellner H."/>
            <person name="Castanera R."/>
            <person name="Alfaro M."/>
            <person name="Ramirez L."/>
            <person name="Pisabarro A.G."/>
            <person name="Kuo A."/>
            <person name="Tritt A."/>
            <person name="Lipzen A."/>
            <person name="He G."/>
            <person name="Yan M."/>
            <person name="Ng V."/>
            <person name="Cullen D."/>
            <person name="Martin F."/>
            <person name="Rosso M.-N."/>
            <person name="Henrissat B."/>
            <person name="Hibbett D."/>
            <person name="Martinez A.T."/>
            <person name="Grigoriev I.V."/>
        </authorList>
    </citation>
    <scope>NUCLEOTIDE SEQUENCE</scope>
    <source>
        <strain evidence="2">AH 44721</strain>
    </source>
</reference>
<protein>
    <submittedName>
        <fullName evidence="2">Uncharacterized protein</fullName>
    </submittedName>
</protein>
<feature type="region of interest" description="Disordered" evidence="1">
    <location>
        <begin position="249"/>
        <end position="345"/>
    </location>
</feature>
<keyword evidence="3" id="KW-1185">Reference proteome</keyword>
<sequence>MSSFVELERDPPPHLNSTSMAGEDENGTEQYEIEELTDFRTPISPDDILGEPRNAVLLWPNAQAFTHYQSNERLVARRKEALLYASAYLRRQIDYDLVKVFTRHMANDHFPMVDQILNDLLTKVKAVKTNLGEAYSIDRKVYSQILGLANKVQEELDARPRNEVLLSMGSGFKPNKSFLVTRPNSETEITRMEDTARPLTSTPASRRCSSMYAHNEEGINHLKEGINAHVRDKPPTSRLRDILINVGDRFSPENSAEPSEHSFSADRNSEKGGGDEEQIRRSFRRPPGPLEGDDPSSDDERGGPNKGSRRPPKIPNHNKPSYKRQNDVPSIQESHFDTKLKPESVPKWDGNTDTLVRWLTKLGQIMPRRFEGAAETWYWSLPDKFRRSAEVDWDTLRNVITDFYMNRKWLDQQKGKVIRAHYREPGYARETPSEYFIRKKNYSTTHTPWKTLN</sequence>
<proteinExistence type="predicted"/>